<keyword evidence="7" id="KW-0520">NAD</keyword>
<evidence type="ECO:0000256" key="10">
    <source>
        <dbReference type="SAM" id="Phobius"/>
    </source>
</evidence>
<protein>
    <recommendedName>
        <fullName evidence="3">NADH-ubiquinone oxidoreductase chain 4L</fullName>
    </recommendedName>
    <alternativeName>
        <fullName evidence="9">NADH dehydrogenase subunit 4L</fullName>
    </alternativeName>
</protein>
<evidence type="ECO:0000256" key="8">
    <source>
        <dbReference type="ARBA" id="ARBA00023136"/>
    </source>
</evidence>
<reference evidence="11" key="1">
    <citation type="journal article" date="2017" name="Zool. J. Linn. Soc.">
        <title>Molecular phylogeny, frequent parallel evolution and new system of Japanese clausiliid land snails (Gastropoda: Stylommatophora).</title>
        <authorList>
            <person name="Motochin R."/>
            <person name="Wang M."/>
            <person name="Ueshima R."/>
        </authorList>
    </citation>
    <scope>NUCLEOTIDE SEQUENCE</scope>
    <source>
        <strain evidence="11">AG708</strain>
        <tissue evidence="11">Muscle</tissue>
    </source>
</reference>
<feature type="transmembrane region" description="Helical" evidence="10">
    <location>
        <begin position="30"/>
        <end position="49"/>
    </location>
</feature>
<evidence type="ECO:0000256" key="7">
    <source>
        <dbReference type="ARBA" id="ARBA00023027"/>
    </source>
</evidence>
<evidence type="ECO:0000256" key="5">
    <source>
        <dbReference type="ARBA" id="ARBA00022967"/>
    </source>
</evidence>
<dbReference type="Gene3D" id="1.10.287.3510">
    <property type="match status" value="1"/>
</dbReference>
<evidence type="ECO:0000313" key="11">
    <source>
        <dbReference type="EMBL" id="BBA10313.1"/>
    </source>
</evidence>
<sequence>MYFSFILSLLLVVLSSLFFSKQRKWLSVLLILESMMLLSLMIILLMNLMTNYKADIFLIILTLAVSEAALGLTLLINYIKISGSDTVGAMNMM</sequence>
<evidence type="ECO:0000256" key="6">
    <source>
        <dbReference type="ARBA" id="ARBA00022989"/>
    </source>
</evidence>
<proteinExistence type="inferred from homology"/>
<keyword evidence="8 10" id="KW-0472">Membrane</keyword>
<dbReference type="Pfam" id="PF00420">
    <property type="entry name" value="Oxidored_q2"/>
    <property type="match status" value="1"/>
</dbReference>
<keyword evidence="5" id="KW-1278">Translocase</keyword>
<evidence type="ECO:0000256" key="2">
    <source>
        <dbReference type="ARBA" id="ARBA00010519"/>
    </source>
</evidence>
<feature type="transmembrane region" description="Helical" evidence="10">
    <location>
        <begin position="56"/>
        <end position="79"/>
    </location>
</feature>
<evidence type="ECO:0000256" key="3">
    <source>
        <dbReference type="ARBA" id="ARBA00016612"/>
    </source>
</evidence>
<dbReference type="InterPro" id="IPR039428">
    <property type="entry name" value="NUOK/Mnh_C1-like"/>
</dbReference>
<organism evidence="11">
    <name type="scientific">Oospira bensoni</name>
    <dbReference type="NCBI Taxonomy" id="1885789"/>
    <lineage>
        <taxon>Eukaryota</taxon>
        <taxon>Metazoa</taxon>
        <taxon>Spiralia</taxon>
        <taxon>Lophotrochozoa</taxon>
        <taxon>Mollusca</taxon>
        <taxon>Gastropoda</taxon>
        <taxon>Heterobranchia</taxon>
        <taxon>Euthyneura</taxon>
        <taxon>Panpulmonata</taxon>
        <taxon>Eupulmonata</taxon>
        <taxon>Stylommatophora</taxon>
        <taxon>Helicina</taxon>
        <taxon>Clausilioidea</taxon>
        <taxon>Clausiliidae</taxon>
        <taxon>Phaedusinae</taxon>
        <taxon>Oospira</taxon>
    </lineage>
</organism>
<dbReference type="EMBL" id="LC171979">
    <property type="protein sequence ID" value="BBA10313.1"/>
    <property type="molecule type" value="Genomic_DNA"/>
</dbReference>
<evidence type="ECO:0000256" key="4">
    <source>
        <dbReference type="ARBA" id="ARBA00022692"/>
    </source>
</evidence>
<keyword evidence="11" id="KW-0496">Mitochondrion</keyword>
<evidence type="ECO:0000256" key="9">
    <source>
        <dbReference type="ARBA" id="ARBA00031586"/>
    </source>
</evidence>
<keyword evidence="6 10" id="KW-1133">Transmembrane helix</keyword>
<dbReference type="GO" id="GO:0016020">
    <property type="term" value="C:membrane"/>
    <property type="evidence" value="ECO:0007669"/>
    <property type="project" value="UniProtKB-SubCell"/>
</dbReference>
<comment type="subcellular location">
    <subcellularLocation>
        <location evidence="1">Membrane</location>
        <topology evidence="1">Multi-pass membrane protein</topology>
    </subcellularLocation>
</comment>
<dbReference type="AlphaFoldDB" id="A0A224A170"/>
<accession>A0A224A170</accession>
<keyword evidence="4 10" id="KW-0812">Transmembrane</keyword>
<evidence type="ECO:0000256" key="1">
    <source>
        <dbReference type="ARBA" id="ARBA00004141"/>
    </source>
</evidence>
<comment type="similarity">
    <text evidence="2">Belongs to the complex I subunit 4L family.</text>
</comment>
<geneLocation type="mitochondrion" evidence="11"/>
<name>A0A224A170_9EUPU</name>
<gene>
    <name evidence="11" type="primary">ND4L</name>
</gene>